<dbReference type="EMBL" id="JAAYYV010000251">
    <property type="protein sequence ID" value="NLF54653.1"/>
    <property type="molecule type" value="Genomic_DNA"/>
</dbReference>
<evidence type="ECO:0000313" key="7">
    <source>
        <dbReference type="EMBL" id="NLF54653.1"/>
    </source>
</evidence>
<dbReference type="PANTHER" id="PTHR33545">
    <property type="entry name" value="UPF0750 MEMBRANE PROTEIN YITT-RELATED"/>
    <property type="match status" value="1"/>
</dbReference>
<proteinExistence type="predicted"/>
<evidence type="ECO:0000256" key="6">
    <source>
        <dbReference type="SAM" id="Phobius"/>
    </source>
</evidence>
<reference evidence="7 8" key="1">
    <citation type="journal article" date="2020" name="Biotechnol. Biofuels">
        <title>New insights from the biogas microbiome by comprehensive genome-resolved metagenomics of nearly 1600 species originating from multiple anaerobic digesters.</title>
        <authorList>
            <person name="Campanaro S."/>
            <person name="Treu L."/>
            <person name="Rodriguez-R L.M."/>
            <person name="Kovalovszki A."/>
            <person name="Ziels R.M."/>
            <person name="Maus I."/>
            <person name="Zhu X."/>
            <person name="Kougias P.G."/>
            <person name="Basile A."/>
            <person name="Luo G."/>
            <person name="Schluter A."/>
            <person name="Konstantinidis K.T."/>
            <person name="Angelidaki I."/>
        </authorList>
    </citation>
    <scope>NUCLEOTIDE SEQUENCE [LARGE SCALE GENOMIC DNA]</scope>
    <source>
        <strain evidence="7">AS06rmzACSIP_256</strain>
    </source>
</reference>
<dbReference type="PANTHER" id="PTHR33545:SF5">
    <property type="entry name" value="UPF0750 MEMBRANE PROTEIN YITT"/>
    <property type="match status" value="1"/>
</dbReference>
<comment type="caution">
    <text evidence="7">The sequence shown here is derived from an EMBL/GenBank/DDBJ whole genome shotgun (WGS) entry which is preliminary data.</text>
</comment>
<keyword evidence="4 6" id="KW-1133">Transmembrane helix</keyword>
<evidence type="ECO:0000313" key="8">
    <source>
        <dbReference type="Proteomes" id="UP000536534"/>
    </source>
</evidence>
<sequence>MLAGCLIVALAISFLRESQLLAGGTTGLAFLIHYLGGWPLGAVLFVVNLPFYVFAWRAMGRVFTLKTFAAVALLSLFTELVPRLLVFGRLDPVFAAIMAGLLTGIGILILIRHGASLGGIGVMALHLQKTRGWRAGTVQMAFDVVILGLGLLAVPLDKLLLSVLCAMVLNLVIAVNHRPGRYFGY</sequence>
<feature type="transmembrane region" description="Helical" evidence="6">
    <location>
        <begin position="132"/>
        <end position="153"/>
    </location>
</feature>
<dbReference type="AlphaFoldDB" id="A0A7X7LWP5"/>
<evidence type="ECO:0000256" key="2">
    <source>
        <dbReference type="ARBA" id="ARBA00022475"/>
    </source>
</evidence>
<comment type="subcellular location">
    <subcellularLocation>
        <location evidence="1">Cell membrane</location>
        <topology evidence="1">Multi-pass membrane protein</topology>
    </subcellularLocation>
</comment>
<organism evidence="7 8">
    <name type="scientific">Thauera phenolivorans</name>
    <dbReference type="NCBI Taxonomy" id="1792543"/>
    <lineage>
        <taxon>Bacteria</taxon>
        <taxon>Pseudomonadati</taxon>
        <taxon>Pseudomonadota</taxon>
        <taxon>Betaproteobacteria</taxon>
        <taxon>Rhodocyclales</taxon>
        <taxon>Zoogloeaceae</taxon>
        <taxon>Thauera</taxon>
    </lineage>
</organism>
<evidence type="ECO:0000256" key="3">
    <source>
        <dbReference type="ARBA" id="ARBA00022692"/>
    </source>
</evidence>
<feature type="transmembrane region" description="Helical" evidence="6">
    <location>
        <begin position="93"/>
        <end position="111"/>
    </location>
</feature>
<protein>
    <submittedName>
        <fullName evidence="7">YitT family protein</fullName>
    </submittedName>
</protein>
<dbReference type="GO" id="GO:0005886">
    <property type="term" value="C:plasma membrane"/>
    <property type="evidence" value="ECO:0007669"/>
    <property type="project" value="UniProtKB-SubCell"/>
</dbReference>
<keyword evidence="3 6" id="KW-0812">Transmembrane</keyword>
<feature type="transmembrane region" description="Helical" evidence="6">
    <location>
        <begin position="67"/>
        <end position="87"/>
    </location>
</feature>
<keyword evidence="5 6" id="KW-0472">Membrane</keyword>
<keyword evidence="2" id="KW-1003">Cell membrane</keyword>
<dbReference type="Proteomes" id="UP000536534">
    <property type="component" value="Unassembled WGS sequence"/>
</dbReference>
<evidence type="ECO:0000256" key="4">
    <source>
        <dbReference type="ARBA" id="ARBA00022989"/>
    </source>
</evidence>
<feature type="transmembrane region" description="Helical" evidence="6">
    <location>
        <begin position="159"/>
        <end position="176"/>
    </location>
</feature>
<evidence type="ECO:0000256" key="5">
    <source>
        <dbReference type="ARBA" id="ARBA00023136"/>
    </source>
</evidence>
<dbReference type="Pfam" id="PF02588">
    <property type="entry name" value="YitT_membrane"/>
    <property type="match status" value="1"/>
</dbReference>
<dbReference type="InterPro" id="IPR051461">
    <property type="entry name" value="UPF0750_membrane"/>
</dbReference>
<accession>A0A7X7LWP5</accession>
<gene>
    <name evidence="7" type="ORF">GX576_09730</name>
</gene>
<dbReference type="InterPro" id="IPR003740">
    <property type="entry name" value="YitT"/>
</dbReference>
<feature type="transmembrane region" description="Helical" evidence="6">
    <location>
        <begin position="32"/>
        <end position="55"/>
    </location>
</feature>
<name>A0A7X7LWP5_9RHOO</name>
<evidence type="ECO:0000256" key="1">
    <source>
        <dbReference type="ARBA" id="ARBA00004651"/>
    </source>
</evidence>